<evidence type="ECO:0000313" key="3">
    <source>
        <dbReference type="Proteomes" id="UP001519460"/>
    </source>
</evidence>
<reference evidence="2 3" key="1">
    <citation type="journal article" date="2023" name="Sci. Data">
        <title>Genome assembly of the Korean intertidal mud-creeper Batillaria attramentaria.</title>
        <authorList>
            <person name="Patra A.K."/>
            <person name="Ho P.T."/>
            <person name="Jun S."/>
            <person name="Lee S.J."/>
            <person name="Kim Y."/>
            <person name="Won Y.J."/>
        </authorList>
    </citation>
    <scope>NUCLEOTIDE SEQUENCE [LARGE SCALE GENOMIC DNA]</scope>
    <source>
        <strain evidence="2">Wonlab-2016</strain>
    </source>
</reference>
<name>A0ABD0JJI9_9CAEN</name>
<dbReference type="Proteomes" id="UP001519460">
    <property type="component" value="Unassembled WGS sequence"/>
</dbReference>
<dbReference type="AlphaFoldDB" id="A0ABD0JJI9"/>
<proteinExistence type="predicted"/>
<accession>A0ABD0JJI9</accession>
<comment type="caution">
    <text evidence="2">The sequence shown here is derived from an EMBL/GenBank/DDBJ whole genome shotgun (WGS) entry which is preliminary data.</text>
</comment>
<feature type="region of interest" description="Disordered" evidence="1">
    <location>
        <begin position="1"/>
        <end position="51"/>
    </location>
</feature>
<feature type="compositionally biased region" description="Polar residues" evidence="1">
    <location>
        <begin position="25"/>
        <end position="48"/>
    </location>
</feature>
<protein>
    <submittedName>
        <fullName evidence="2">Uncharacterized protein</fullName>
    </submittedName>
</protein>
<sequence>MHITQSPRPAGGRWERRRANCPHTGRSSPYSVRRSPFSNLTPRSPPSSSEDHLVRVMKFPCVYAAAANLFRDCLPRRQPSCD</sequence>
<evidence type="ECO:0000313" key="2">
    <source>
        <dbReference type="EMBL" id="KAK7475107.1"/>
    </source>
</evidence>
<keyword evidence="3" id="KW-1185">Reference proteome</keyword>
<organism evidence="2 3">
    <name type="scientific">Batillaria attramentaria</name>
    <dbReference type="NCBI Taxonomy" id="370345"/>
    <lineage>
        <taxon>Eukaryota</taxon>
        <taxon>Metazoa</taxon>
        <taxon>Spiralia</taxon>
        <taxon>Lophotrochozoa</taxon>
        <taxon>Mollusca</taxon>
        <taxon>Gastropoda</taxon>
        <taxon>Caenogastropoda</taxon>
        <taxon>Sorbeoconcha</taxon>
        <taxon>Cerithioidea</taxon>
        <taxon>Batillariidae</taxon>
        <taxon>Batillaria</taxon>
    </lineage>
</organism>
<dbReference type="EMBL" id="JACVVK020000415">
    <property type="protein sequence ID" value="KAK7475107.1"/>
    <property type="molecule type" value="Genomic_DNA"/>
</dbReference>
<evidence type="ECO:0000256" key="1">
    <source>
        <dbReference type="SAM" id="MobiDB-lite"/>
    </source>
</evidence>
<gene>
    <name evidence="2" type="ORF">BaRGS_00033659</name>
</gene>